<evidence type="ECO:0000259" key="1">
    <source>
        <dbReference type="Pfam" id="PF20803"/>
    </source>
</evidence>
<dbReference type="Gene3D" id="3.30.70.2650">
    <property type="match status" value="1"/>
</dbReference>
<feature type="domain" description="Transcriptional repressor PaaX-like central Cas2-like" evidence="1">
    <location>
        <begin position="97"/>
        <end position="166"/>
    </location>
</feature>
<name>A0A1F6CNV8_9BACT</name>
<gene>
    <name evidence="2" type="ORF">A2763_04330</name>
</gene>
<organism evidence="2 3">
    <name type="scientific">Candidatus Kaiserbacteria bacterium RIFCSPHIGHO2_01_FULL_54_36</name>
    <dbReference type="NCBI Taxonomy" id="1798482"/>
    <lineage>
        <taxon>Bacteria</taxon>
        <taxon>Candidatus Kaiseribacteriota</taxon>
    </lineage>
</organism>
<comment type="caution">
    <text evidence="2">The sequence shown here is derived from an EMBL/GenBank/DDBJ whole genome shotgun (WGS) entry which is preliminary data.</text>
</comment>
<evidence type="ECO:0000313" key="3">
    <source>
        <dbReference type="Proteomes" id="UP000178370"/>
    </source>
</evidence>
<dbReference type="InterPro" id="IPR048846">
    <property type="entry name" value="PaaX-like_central"/>
</dbReference>
<evidence type="ECO:0000313" key="2">
    <source>
        <dbReference type="EMBL" id="OGG50562.1"/>
    </source>
</evidence>
<dbReference type="Proteomes" id="UP000178370">
    <property type="component" value="Unassembled WGS sequence"/>
</dbReference>
<proteinExistence type="predicted"/>
<dbReference type="STRING" id="1798482.A2763_04330"/>
<accession>A0A1F6CNV8</accession>
<reference evidence="2 3" key="1">
    <citation type="journal article" date="2016" name="Nat. Commun.">
        <title>Thousands of microbial genomes shed light on interconnected biogeochemical processes in an aquifer system.</title>
        <authorList>
            <person name="Anantharaman K."/>
            <person name="Brown C.T."/>
            <person name="Hug L.A."/>
            <person name="Sharon I."/>
            <person name="Castelle C.J."/>
            <person name="Probst A.J."/>
            <person name="Thomas B.C."/>
            <person name="Singh A."/>
            <person name="Wilkins M.J."/>
            <person name="Karaoz U."/>
            <person name="Brodie E.L."/>
            <person name="Williams K.H."/>
            <person name="Hubbard S.S."/>
            <person name="Banfield J.F."/>
        </authorList>
    </citation>
    <scope>NUCLEOTIDE SEQUENCE [LARGE SCALE GENOMIC DNA]</scope>
</reference>
<sequence>MRGKKRKQHTLGHYEKDILDHLTTGDVLMSALLSGRSVRAFYREARKRARIRSQRKRSIEGLANKGLVETQGDIVYLTQKGKELQQILQSKTGPEGTWDESWWIVMYDIPTSINAFRFELRRILIQSGFRKLQHSVWIHPRPCLELEFLMRAHPRLSKYIRYLKAPPFTHMKTITDWKKLSAV</sequence>
<dbReference type="EMBL" id="MFKV01000011">
    <property type="protein sequence ID" value="OGG50562.1"/>
    <property type="molecule type" value="Genomic_DNA"/>
</dbReference>
<dbReference type="Pfam" id="PF20803">
    <property type="entry name" value="PaaX_M"/>
    <property type="match status" value="1"/>
</dbReference>
<protein>
    <recommendedName>
        <fullName evidence="1">Transcriptional repressor PaaX-like central Cas2-like domain-containing protein</fullName>
    </recommendedName>
</protein>
<dbReference type="AlphaFoldDB" id="A0A1F6CNV8"/>